<dbReference type="GO" id="GO:0102007">
    <property type="term" value="F:acyl-L-homoserine-lactone lactonohydrolase activity"/>
    <property type="evidence" value="ECO:0007669"/>
    <property type="project" value="UniProtKB-EC"/>
</dbReference>
<keyword evidence="5" id="KW-0862">Zinc</keyword>
<dbReference type="EMBL" id="LTBC01000007">
    <property type="protein sequence ID" value="KYH31792.1"/>
    <property type="molecule type" value="Genomic_DNA"/>
</dbReference>
<comment type="cofactor">
    <cofactor evidence="1">
        <name>Zn(2+)</name>
        <dbReference type="ChEBI" id="CHEBI:29105"/>
    </cofactor>
</comment>
<reference evidence="7 8" key="1">
    <citation type="submission" date="2016-02" db="EMBL/GenBank/DDBJ databases">
        <title>Genome sequence of Moorella mulderi DSM 14980.</title>
        <authorList>
            <person name="Poehlein A."/>
            <person name="Daniel R."/>
        </authorList>
    </citation>
    <scope>NUCLEOTIDE SEQUENCE [LARGE SCALE GENOMIC DNA]</scope>
    <source>
        <strain evidence="7 8">DSM 14980</strain>
    </source>
</reference>
<dbReference type="Gene3D" id="3.60.15.10">
    <property type="entry name" value="Ribonuclease Z/Hydroxyacylglutathione hydrolase-like"/>
    <property type="match status" value="1"/>
</dbReference>
<evidence type="ECO:0000259" key="6">
    <source>
        <dbReference type="SMART" id="SM00849"/>
    </source>
</evidence>
<dbReference type="SUPFAM" id="SSF56281">
    <property type="entry name" value="Metallo-hydrolase/oxidoreductase"/>
    <property type="match status" value="1"/>
</dbReference>
<keyword evidence="4 7" id="KW-0378">Hydrolase</keyword>
<proteinExistence type="inferred from homology"/>
<dbReference type="InterPro" id="IPR036866">
    <property type="entry name" value="RibonucZ/Hydroxyglut_hydro"/>
</dbReference>
<feature type="domain" description="Metallo-beta-lactamase" evidence="6">
    <location>
        <begin position="35"/>
        <end position="227"/>
    </location>
</feature>
<evidence type="ECO:0000313" key="8">
    <source>
        <dbReference type="Proteomes" id="UP000075670"/>
    </source>
</evidence>
<comment type="caution">
    <text evidence="7">The sequence shown here is derived from an EMBL/GenBank/DDBJ whole genome shotgun (WGS) entry which is preliminary data.</text>
</comment>
<dbReference type="Proteomes" id="UP000075670">
    <property type="component" value="Unassembled WGS sequence"/>
</dbReference>
<dbReference type="PANTHER" id="PTHR42978:SF7">
    <property type="entry name" value="METALLO-HYDROLASE RV2300C-RELATED"/>
    <property type="match status" value="1"/>
</dbReference>
<evidence type="ECO:0000256" key="5">
    <source>
        <dbReference type="ARBA" id="ARBA00022833"/>
    </source>
</evidence>
<dbReference type="Pfam" id="PF00753">
    <property type="entry name" value="Lactamase_B"/>
    <property type="match status" value="1"/>
</dbReference>
<accession>A0A151AW55</accession>
<dbReference type="InterPro" id="IPR051013">
    <property type="entry name" value="MBL_superfamily_lactonases"/>
</dbReference>
<dbReference type="CDD" id="cd07729">
    <property type="entry name" value="AHL_lactonase_MBL-fold"/>
    <property type="match status" value="1"/>
</dbReference>
<comment type="similarity">
    <text evidence="2">Belongs to the metallo-beta-lactamase superfamily.</text>
</comment>
<evidence type="ECO:0000256" key="3">
    <source>
        <dbReference type="ARBA" id="ARBA00022723"/>
    </source>
</evidence>
<keyword evidence="8" id="KW-1185">Reference proteome</keyword>
<evidence type="ECO:0000313" key="7">
    <source>
        <dbReference type="EMBL" id="KYH31792.1"/>
    </source>
</evidence>
<dbReference type="SMART" id="SM00849">
    <property type="entry name" value="Lactamase_B"/>
    <property type="match status" value="1"/>
</dbReference>
<dbReference type="AlphaFoldDB" id="A0A151AW55"/>
<dbReference type="OrthoDB" id="9761531at2"/>
<dbReference type="RefSeq" id="WP_062284441.1">
    <property type="nucleotide sequence ID" value="NZ_LTBC01000007.1"/>
</dbReference>
<name>A0A151AW55_9FIRM</name>
<evidence type="ECO:0000256" key="1">
    <source>
        <dbReference type="ARBA" id="ARBA00001947"/>
    </source>
</evidence>
<organism evidence="7 8">
    <name type="scientific">Moorella mulderi DSM 14980</name>
    <dbReference type="NCBI Taxonomy" id="1122241"/>
    <lineage>
        <taxon>Bacteria</taxon>
        <taxon>Bacillati</taxon>
        <taxon>Bacillota</taxon>
        <taxon>Clostridia</taxon>
        <taxon>Neomoorellales</taxon>
        <taxon>Neomoorellaceae</taxon>
        <taxon>Neomoorella</taxon>
    </lineage>
</organism>
<evidence type="ECO:0000256" key="4">
    <source>
        <dbReference type="ARBA" id="ARBA00022801"/>
    </source>
</evidence>
<dbReference type="GO" id="GO:0046872">
    <property type="term" value="F:metal ion binding"/>
    <property type="evidence" value="ECO:0007669"/>
    <property type="project" value="UniProtKB-KW"/>
</dbReference>
<sequence>MESCEIYILKVAERVADSSYFMYLTDPGKEKKIYYYFWCLVASGKAILVDTGFPPKVGQNRGATNCVSPEELLKMIKIEPVQVEKVILTHLHWDHSSSLKLFPSSSIYVQKSELDYIKSHLFSYPSANRFYPEREYLHHLQSLPGIKVIDGDMEISPGVWAIKMGGHTPGSQIVAIETNKVIIAGDVCPMYRNLEEDLPGGIFYSLTESLTALQKLKAMVGMIVPGHDPLVFKKALKLNENIGIIKGWKT</sequence>
<dbReference type="EC" id="3.1.1.81" evidence="7"/>
<gene>
    <name evidence="7" type="primary">aiiA</name>
    <name evidence="7" type="ORF">MOMUL_19350</name>
</gene>
<keyword evidence="3" id="KW-0479">Metal-binding</keyword>
<dbReference type="PANTHER" id="PTHR42978">
    <property type="entry name" value="QUORUM-QUENCHING LACTONASE YTNP-RELATED-RELATED"/>
    <property type="match status" value="1"/>
</dbReference>
<dbReference type="InterPro" id="IPR001279">
    <property type="entry name" value="Metallo-B-lactamas"/>
</dbReference>
<evidence type="ECO:0000256" key="2">
    <source>
        <dbReference type="ARBA" id="ARBA00007749"/>
    </source>
</evidence>
<protein>
    <submittedName>
        <fullName evidence="7">N-acyl homoserine lactonase</fullName>
        <ecNumber evidence="7">3.1.1.81</ecNumber>
    </submittedName>
</protein>
<dbReference type="PATRIC" id="fig|1122241.3.peg.2058"/>